<organism evidence="1 2">
    <name type="scientific">Vicingus serpentipes</name>
    <dbReference type="NCBI Taxonomy" id="1926625"/>
    <lineage>
        <taxon>Bacteria</taxon>
        <taxon>Pseudomonadati</taxon>
        <taxon>Bacteroidota</taxon>
        <taxon>Flavobacteriia</taxon>
        <taxon>Flavobacteriales</taxon>
        <taxon>Vicingaceae</taxon>
        <taxon>Vicingus</taxon>
    </lineage>
</organism>
<proteinExistence type="predicted"/>
<reference evidence="1 2" key="1">
    <citation type="submission" date="2019-08" db="EMBL/GenBank/DDBJ databases">
        <title>Genome of Vicingus serpentipes NCIMB 15042.</title>
        <authorList>
            <person name="Bowman J.P."/>
        </authorList>
    </citation>
    <scope>NUCLEOTIDE SEQUENCE [LARGE SCALE GENOMIC DNA]</scope>
    <source>
        <strain evidence="1 2">NCIMB 15042</strain>
    </source>
</reference>
<name>A0A5C6RVW2_9FLAO</name>
<accession>A0A5C6RVW2</accession>
<dbReference type="EMBL" id="VOOS01000002">
    <property type="protein sequence ID" value="TXB66029.1"/>
    <property type="molecule type" value="Genomic_DNA"/>
</dbReference>
<dbReference type="OrthoDB" id="1465441at2"/>
<keyword evidence="2" id="KW-1185">Reference proteome</keyword>
<dbReference type="Proteomes" id="UP000321721">
    <property type="component" value="Unassembled WGS sequence"/>
</dbReference>
<sequence length="1481" mass="169472">MKKIVLYTLFLLLTFSGYSQVKIKNFTSDSTIFFQEMEEFLTASRKEDGKLVMDEFSWDWYGGKFTEDQKKGVYKVANLMLAKRKRAFPDFRNYLISVSKFVNSKYQTPQTFDSWQAILIRLINSNSKNNFSDYLDACNTLFEDNALYKSAANEWKANNNNYKFGYDSLPTIEFDALTLTCYSKGDSSVIYNTKGVYYPTEEKWVGQGGKIDWERAGYSADSVYAEIGEYIIAVKSPTYKIENVIFYDLLHFDKPLKGSFEEKVLAGVTIEKASYPRFDSYNKRLQIKDIAKGVDYIGGYALHGRKVIGKGDEEQDAVLIFYKNDLPFVKMASKGFSIRPEKISSDIASVTIYMKSDSIYHPGLSFKFFIADRKVALIRDKQGIKNAPYYNSYHQIDMDFESLYWNIDDPMIEFTNLIGGTKIDAIFTSTNYFSQDAYIDMAGLSDVNPLYQLKTITLKLDTNFLTLEQVANFMRLSKEQAISLMLNLSYRGFVLYDYDNEELIVQDKLINWVKNSAGKLDYDVIGFYSKIKGASNGTLSLLNFDLTLRGVNSVHVSDSQQVTIFPKNRELILKKNRDFDFGGVVQAGRFDIMGSDFSFKYDEFKIEMPNVDSLRIYAETGQVDDLGNPVIRPVKTLINKIQGDLIIDRPNNKSGVKPSPNYPILNSFKDSYVFYDRPEIQGGQYQKDDFYFHVNPFTIDSLDNFNNNSLKFEGTFMSAGIFPDFDEVLKLQPDHSLGFVRKTPPDGFPMYGDKGKFTNDIKMSHEGLKGDGKLEYVTSTTYSNEFIFLPDSMHAIAQSFSVEESPVAVEFPPVEGENIKTVWHPKEDYMIHKQISAPIRMYDMKSVMHGQTRIQPDGLFGKGIFEFERAEMESNKINFKFKDFQSDTADFRLKDFEGGEDGALSFATNNVNAYVTFAERYGQFKSNGGGSYIDFPQNQYICYMEEFKWYMDNDEIELTAGEQKSTDATGVKLDGAQFISIHPDQDSLSFFSSKARYDLKNKIINADGVKFMNIADAMLYPDSGRVVVEKKAKMRTLNNAKVVASYITQNHSIYNSTLNVYGKRNYSGTGYIDYIDELSTTQTIYLENLGVDTTGQTYATGQIAEDANFKLSPFYEYKGKVNLFANNEFLTFKGLGRILHDCDLLTRNWFTFETKINPNDIYIPIDSTTKSADGNPLLAGVMLSSDSLGVYTIYLNSKKKYSHEEVIRAQGYLYYDKETTEYRISNKDKLQEMSFNGNYLSLNTKNCKAYGEGKINLGANTGQVTINSAGAVQHNQLDNEAIFDLVSIVDFFFSEEALKKMSKRLQEASSLDPVKLDRPTFEKGLREVIGKTEADKLIAQANLYGEFKKIPDELRKTLVFNDLKFKWDDNGRRYKSFGKLGISNIDKEQINKYVDGKVEIIKKRSGDILNIYIEIDKNNWYFFTYTRGMMQAISSDVDFNTAIQETKPDKRKSKAEKGQEPYQFMYSTERKKVDFLRKFDD</sequence>
<dbReference type="RefSeq" id="WP_147099418.1">
    <property type="nucleotide sequence ID" value="NZ_VOOS01000002.1"/>
</dbReference>
<evidence type="ECO:0000313" key="2">
    <source>
        <dbReference type="Proteomes" id="UP000321721"/>
    </source>
</evidence>
<protein>
    <submittedName>
        <fullName evidence="1">Uncharacterized protein</fullName>
    </submittedName>
</protein>
<comment type="caution">
    <text evidence="1">The sequence shown here is derived from an EMBL/GenBank/DDBJ whole genome shotgun (WGS) entry which is preliminary data.</text>
</comment>
<gene>
    <name evidence="1" type="ORF">FRY74_05520</name>
</gene>
<evidence type="ECO:0000313" key="1">
    <source>
        <dbReference type="EMBL" id="TXB66029.1"/>
    </source>
</evidence>